<feature type="transmembrane region" description="Helical" evidence="6">
    <location>
        <begin position="295"/>
        <end position="318"/>
    </location>
</feature>
<name>A0A1I5F4T0_9ACTN</name>
<feature type="transmembrane region" description="Helical" evidence="6">
    <location>
        <begin position="262"/>
        <end position="283"/>
    </location>
</feature>
<feature type="transmembrane region" description="Helical" evidence="6">
    <location>
        <begin position="120"/>
        <end position="139"/>
    </location>
</feature>
<evidence type="ECO:0000256" key="2">
    <source>
        <dbReference type="ARBA" id="ARBA00022475"/>
    </source>
</evidence>
<feature type="transmembrane region" description="Helical" evidence="6">
    <location>
        <begin position="151"/>
        <end position="175"/>
    </location>
</feature>
<dbReference type="RefSeq" id="WP_024934503.1">
    <property type="nucleotide sequence ID" value="NZ_FOVH01000004.1"/>
</dbReference>
<feature type="transmembrane region" description="Helical" evidence="6">
    <location>
        <begin position="46"/>
        <end position="72"/>
    </location>
</feature>
<feature type="transmembrane region" description="Helical" evidence="6">
    <location>
        <begin position="388"/>
        <end position="407"/>
    </location>
</feature>
<dbReference type="InterPro" id="IPR050833">
    <property type="entry name" value="Poly_Biosynth_Transport"/>
</dbReference>
<feature type="transmembrane region" description="Helical" evidence="6">
    <location>
        <begin position="324"/>
        <end position="347"/>
    </location>
</feature>
<dbReference type="GO" id="GO:0005886">
    <property type="term" value="C:plasma membrane"/>
    <property type="evidence" value="ECO:0007669"/>
    <property type="project" value="UniProtKB-SubCell"/>
</dbReference>
<dbReference type="PANTHER" id="PTHR30250:SF11">
    <property type="entry name" value="O-ANTIGEN TRANSPORTER-RELATED"/>
    <property type="match status" value="1"/>
</dbReference>
<keyword evidence="2" id="KW-1003">Cell membrane</keyword>
<evidence type="ECO:0000256" key="1">
    <source>
        <dbReference type="ARBA" id="ARBA00004651"/>
    </source>
</evidence>
<evidence type="ECO:0000256" key="5">
    <source>
        <dbReference type="ARBA" id="ARBA00023136"/>
    </source>
</evidence>
<dbReference type="AlphaFoldDB" id="A0A1I5F4T0"/>
<evidence type="ECO:0000256" key="6">
    <source>
        <dbReference type="SAM" id="Phobius"/>
    </source>
</evidence>
<dbReference type="EMBL" id="FOVH01000004">
    <property type="protein sequence ID" value="SFO18765.1"/>
    <property type="molecule type" value="Genomic_DNA"/>
</dbReference>
<feature type="transmembrane region" description="Helical" evidence="6">
    <location>
        <begin position="84"/>
        <end position="108"/>
    </location>
</feature>
<feature type="transmembrane region" description="Helical" evidence="6">
    <location>
        <begin position="219"/>
        <end position="242"/>
    </location>
</feature>
<gene>
    <name evidence="7" type="ORF">SAMN04489713_104429</name>
</gene>
<protein>
    <submittedName>
        <fullName evidence="7">Membrane protein involved in the export of O-antigen and teichoic acid</fullName>
    </submittedName>
</protein>
<dbReference type="eggNOG" id="ENOG50332HP">
    <property type="taxonomic scope" value="Bacteria"/>
</dbReference>
<dbReference type="Pfam" id="PF01943">
    <property type="entry name" value="Polysacc_synt"/>
    <property type="match status" value="1"/>
</dbReference>
<keyword evidence="8" id="KW-1185">Reference proteome</keyword>
<evidence type="ECO:0000256" key="3">
    <source>
        <dbReference type="ARBA" id="ARBA00022692"/>
    </source>
</evidence>
<dbReference type="STRING" id="1993.SAMN04489713_104429"/>
<dbReference type="InterPro" id="IPR002797">
    <property type="entry name" value="Polysacc_synth"/>
</dbReference>
<feature type="transmembrane region" description="Helical" evidence="6">
    <location>
        <begin position="181"/>
        <end position="198"/>
    </location>
</feature>
<proteinExistence type="predicted"/>
<dbReference type="PANTHER" id="PTHR30250">
    <property type="entry name" value="PST FAMILY PREDICTED COLANIC ACID TRANSPORTER"/>
    <property type="match status" value="1"/>
</dbReference>
<evidence type="ECO:0000313" key="7">
    <source>
        <dbReference type="EMBL" id="SFO18765.1"/>
    </source>
</evidence>
<comment type="subcellular location">
    <subcellularLocation>
        <location evidence="1">Cell membrane</location>
        <topology evidence="1">Multi-pass membrane protein</topology>
    </subcellularLocation>
</comment>
<keyword evidence="3 6" id="KW-0812">Transmembrane</keyword>
<accession>A0A1I5F4T0</accession>
<keyword evidence="4 6" id="KW-1133">Transmembrane helix</keyword>
<keyword evidence="5 6" id="KW-0472">Membrane</keyword>
<evidence type="ECO:0000256" key="4">
    <source>
        <dbReference type="ARBA" id="ARBA00022989"/>
    </source>
</evidence>
<dbReference type="Proteomes" id="UP000183413">
    <property type="component" value="Unassembled WGS sequence"/>
</dbReference>
<reference evidence="7 8" key="1">
    <citation type="submission" date="2016-10" db="EMBL/GenBank/DDBJ databases">
        <authorList>
            <person name="de Groot N.N."/>
        </authorList>
    </citation>
    <scope>NUCLEOTIDE SEQUENCE [LARGE SCALE GENOMIC DNA]</scope>
    <source>
        <strain evidence="7 8">DSM 43067</strain>
    </source>
</reference>
<organism evidence="7 8">
    <name type="scientific">Actinomadura madurae</name>
    <dbReference type="NCBI Taxonomy" id="1993"/>
    <lineage>
        <taxon>Bacteria</taxon>
        <taxon>Bacillati</taxon>
        <taxon>Actinomycetota</taxon>
        <taxon>Actinomycetes</taxon>
        <taxon>Streptosporangiales</taxon>
        <taxon>Thermomonosporaceae</taxon>
        <taxon>Actinomadura</taxon>
    </lineage>
</organism>
<dbReference type="InParanoid" id="A0A1I5F4T0"/>
<sequence>MRPDRARSPLGGHGWAAGPTLLSSLASATAAGTTLVIARGAGPREFGHFTLVLTIALIVAVGMLMSLHYVLLQELPRARPAERPALAATAFLSTLALGGGLTAAGALLSPLLAVPLGVDARTLCFSFALALSLALNQLTEGLLRGLARYRFVASLKLAVAAAYLAGSAFCLLVLGVHDAEVYLFALIATNAAFVLVALPGLGIVPRSWTRAAARSQYRLGAYMTVIAVLTGVLFGIDVIFLNRWAGTGDVGVYSVYNGFPKRLLGVLFTDGVGLVLLPALAVADKPAALRRIARITPLVAAGTAAVAFAASTVFFVLLGGGYPYSLGLMALSAAGIGAHTVFNLYAVALSMDGVRGARLLAGCLAAGTPVAVACLATCVARWGLTGALAGFALGNVILVAIVGTAAARTYRRAETGTTETDAVEAQR</sequence>
<feature type="transmembrane region" description="Helical" evidence="6">
    <location>
        <begin position="359"/>
        <end position="382"/>
    </location>
</feature>
<evidence type="ECO:0000313" key="8">
    <source>
        <dbReference type="Proteomes" id="UP000183413"/>
    </source>
</evidence>